<dbReference type="Proteomes" id="UP000530424">
    <property type="component" value="Unassembled WGS sequence"/>
</dbReference>
<keyword evidence="6" id="KW-1185">Reference proteome</keyword>
<reference evidence="5 6" key="1">
    <citation type="submission" date="2020-07" db="EMBL/GenBank/DDBJ databases">
        <title>Sequencing the genomes of 1000 actinobacteria strains.</title>
        <authorList>
            <person name="Klenk H.-P."/>
        </authorList>
    </citation>
    <scope>NUCLEOTIDE SEQUENCE [LARGE SCALE GENOMIC DNA]</scope>
    <source>
        <strain evidence="5 6">DSM 103833</strain>
    </source>
</reference>
<feature type="transmembrane region" description="Helical" evidence="4">
    <location>
        <begin position="85"/>
        <end position="105"/>
    </location>
</feature>
<feature type="compositionally biased region" description="Low complexity" evidence="3">
    <location>
        <begin position="1"/>
        <end position="13"/>
    </location>
</feature>
<sequence length="261" mass="28087">MSPSTPRRPASSRGAVNRPRKIAGQSAVTPTDDTPVPEPKAATTTATTAPPTADDVEVAPSSRDDAPRPDKETAPVLASPAATRMLVRILAVLAVVLLLQAVWWVRHTWFVDEPAEPSEASGAIAVPADRPVVENELAWKEGVAVAGEAVQTMMTRSYETYDADVDKAAEFLTADFAEEFRSTTDDVKQEFVGKEAVMSVDLRAQAVVRANDAELQALVMFDQTTVTTAGPEPKTVTSEFRALVTLVHTDQGWFVDRIDAS</sequence>
<evidence type="ECO:0000313" key="6">
    <source>
        <dbReference type="Proteomes" id="UP000530424"/>
    </source>
</evidence>
<evidence type="ECO:0000256" key="1">
    <source>
        <dbReference type="ARBA" id="ARBA00004370"/>
    </source>
</evidence>
<dbReference type="PANTHER" id="PTHR37042">
    <property type="entry name" value="OUTER MEMBRANE PROTEIN RV1973"/>
    <property type="match status" value="1"/>
</dbReference>
<dbReference type="EMBL" id="JACCFP010000001">
    <property type="protein sequence ID" value="NYJ01125.1"/>
    <property type="molecule type" value="Genomic_DNA"/>
</dbReference>
<feature type="compositionally biased region" description="Basic and acidic residues" evidence="3">
    <location>
        <begin position="62"/>
        <end position="73"/>
    </location>
</feature>
<feature type="compositionally biased region" description="Low complexity" evidence="3">
    <location>
        <begin position="28"/>
        <end position="53"/>
    </location>
</feature>
<keyword evidence="2 4" id="KW-0472">Membrane</keyword>
<evidence type="ECO:0000313" key="5">
    <source>
        <dbReference type="EMBL" id="NYJ01125.1"/>
    </source>
</evidence>
<comment type="subcellular location">
    <subcellularLocation>
        <location evidence="1">Membrane</location>
    </subcellularLocation>
</comment>
<proteinExistence type="predicted"/>
<keyword evidence="4" id="KW-1133">Transmembrane helix</keyword>
<protein>
    <submittedName>
        <fullName evidence="5">Mce-associated membrane protein</fullName>
    </submittedName>
</protein>
<comment type="caution">
    <text evidence="5">The sequence shown here is derived from an EMBL/GenBank/DDBJ whole genome shotgun (WGS) entry which is preliminary data.</text>
</comment>
<dbReference type="RefSeq" id="WP_179667640.1">
    <property type="nucleotide sequence ID" value="NZ_JACCFP010000001.1"/>
</dbReference>
<evidence type="ECO:0000256" key="2">
    <source>
        <dbReference type="ARBA" id="ARBA00023136"/>
    </source>
</evidence>
<evidence type="ECO:0000256" key="4">
    <source>
        <dbReference type="SAM" id="Phobius"/>
    </source>
</evidence>
<gene>
    <name evidence="5" type="ORF">HNR19_001823</name>
</gene>
<organism evidence="5 6">
    <name type="scientific">Nocardioides thalensis</name>
    <dbReference type="NCBI Taxonomy" id="1914755"/>
    <lineage>
        <taxon>Bacteria</taxon>
        <taxon>Bacillati</taxon>
        <taxon>Actinomycetota</taxon>
        <taxon>Actinomycetes</taxon>
        <taxon>Propionibacteriales</taxon>
        <taxon>Nocardioidaceae</taxon>
        <taxon>Nocardioides</taxon>
    </lineage>
</organism>
<dbReference type="PANTHER" id="PTHR37042:SF4">
    <property type="entry name" value="OUTER MEMBRANE PROTEIN RV1973"/>
    <property type="match status" value="1"/>
</dbReference>
<dbReference type="AlphaFoldDB" id="A0A853C0P2"/>
<feature type="region of interest" description="Disordered" evidence="3">
    <location>
        <begin position="1"/>
        <end position="75"/>
    </location>
</feature>
<accession>A0A853C0P2</accession>
<evidence type="ECO:0000256" key="3">
    <source>
        <dbReference type="SAM" id="MobiDB-lite"/>
    </source>
</evidence>
<keyword evidence="4" id="KW-0812">Transmembrane</keyword>
<dbReference type="GO" id="GO:0016020">
    <property type="term" value="C:membrane"/>
    <property type="evidence" value="ECO:0007669"/>
    <property type="project" value="UniProtKB-SubCell"/>
</dbReference>
<name>A0A853C0P2_9ACTN</name>